<dbReference type="PANTHER" id="PTHR42743">
    <property type="entry name" value="AMINO-ACID AMINOTRANSFERASE"/>
    <property type="match status" value="1"/>
</dbReference>
<dbReference type="InterPro" id="IPR043131">
    <property type="entry name" value="BCAT-like_N"/>
</dbReference>
<dbReference type="CDD" id="cd00449">
    <property type="entry name" value="PLPDE_IV"/>
    <property type="match status" value="1"/>
</dbReference>
<protein>
    <submittedName>
        <fullName evidence="6">Aminotransferase class IV</fullName>
    </submittedName>
</protein>
<dbReference type="PROSITE" id="PS00770">
    <property type="entry name" value="AA_TRANSFER_CLASS_4"/>
    <property type="match status" value="1"/>
</dbReference>
<keyword evidence="6" id="KW-0032">Aminotransferase</keyword>
<sequence length="281" mass="32163">MSHREIEKSYFLLNDHLHAVEEFDPHQATRYPSVYEVIRVIDGVPLFWEAHLDRMQQSLALAGASFQLNQENLRRQMDLLIRKNQVLNHNLKVVVNHWDNTLSPDTYLFFITTRYPSDKDLHQGVSVILHPAERKNPNAKIISTSFRAPILKAMESTGAYEALLVNQADEVTEGSRSNFFVIKQNVFYTPPAAQVLQGITRQVVMQLVHRLGYQIQETTITRTFLLESESLFLTGTSPGVLPIQKVNGHSFSVTLEPLQNLQGLYHHFVQTYVDIHRSSAD</sequence>
<comment type="similarity">
    <text evidence="2 4">Belongs to the class-IV pyridoxal-phosphate-dependent aminotransferase family.</text>
</comment>
<keyword evidence="7" id="KW-1185">Reference proteome</keyword>
<dbReference type="Pfam" id="PF01063">
    <property type="entry name" value="Aminotran_4"/>
    <property type="match status" value="1"/>
</dbReference>
<dbReference type="EMBL" id="JBCITM010000009">
    <property type="protein sequence ID" value="MEN1760750.1"/>
    <property type="molecule type" value="Genomic_DNA"/>
</dbReference>
<comment type="caution">
    <text evidence="6">The sequence shown here is derived from an EMBL/GenBank/DDBJ whole genome shotgun (WGS) entry which is preliminary data.</text>
</comment>
<gene>
    <name evidence="6" type="ORF">AAIG11_09710</name>
</gene>
<dbReference type="PANTHER" id="PTHR42743:SF11">
    <property type="entry name" value="AMINODEOXYCHORISMATE LYASE"/>
    <property type="match status" value="1"/>
</dbReference>
<dbReference type="SUPFAM" id="SSF56752">
    <property type="entry name" value="D-aminoacid aminotransferase-like PLP-dependent enzymes"/>
    <property type="match status" value="1"/>
</dbReference>
<dbReference type="InterPro" id="IPR018300">
    <property type="entry name" value="Aminotrans_IV_CS"/>
</dbReference>
<evidence type="ECO:0000256" key="3">
    <source>
        <dbReference type="ARBA" id="ARBA00022898"/>
    </source>
</evidence>
<dbReference type="InterPro" id="IPR043132">
    <property type="entry name" value="BCAT-like_C"/>
</dbReference>
<keyword evidence="3 5" id="KW-0663">Pyridoxal phosphate</keyword>
<comment type="cofactor">
    <cofactor evidence="1 5">
        <name>pyridoxal 5'-phosphate</name>
        <dbReference type="ChEBI" id="CHEBI:597326"/>
    </cofactor>
</comment>
<dbReference type="GO" id="GO:0008483">
    <property type="term" value="F:transaminase activity"/>
    <property type="evidence" value="ECO:0007669"/>
    <property type="project" value="UniProtKB-KW"/>
</dbReference>
<organism evidence="6 7">
    <name type="scientific">Anoxynatronum sibiricum</name>
    <dbReference type="NCBI Taxonomy" id="210623"/>
    <lineage>
        <taxon>Bacteria</taxon>
        <taxon>Bacillati</taxon>
        <taxon>Bacillota</taxon>
        <taxon>Clostridia</taxon>
        <taxon>Eubacteriales</taxon>
        <taxon>Clostridiaceae</taxon>
        <taxon>Anoxynatronum</taxon>
    </lineage>
</organism>
<dbReference type="RefSeq" id="WP_343186077.1">
    <property type="nucleotide sequence ID" value="NZ_JBCITM010000009.1"/>
</dbReference>
<evidence type="ECO:0000256" key="5">
    <source>
        <dbReference type="RuleBase" id="RU004516"/>
    </source>
</evidence>
<dbReference type="Gene3D" id="3.30.470.10">
    <property type="match status" value="1"/>
</dbReference>
<evidence type="ECO:0000313" key="6">
    <source>
        <dbReference type="EMBL" id="MEN1760750.1"/>
    </source>
</evidence>
<name>A0ABU9VV60_9CLOT</name>
<dbReference type="InterPro" id="IPR036038">
    <property type="entry name" value="Aminotransferase-like"/>
</dbReference>
<reference evidence="6 7" key="1">
    <citation type="submission" date="2024-04" db="EMBL/GenBank/DDBJ databases">
        <title>Genome sequencing and metabolic network reconstruction of aminoacids and betaine degradation by Anoxynatronum sibiricum.</title>
        <authorList>
            <person name="Detkova E.N."/>
            <person name="Boltjanskaja Y.V."/>
            <person name="Mardanov A.V."/>
            <person name="Kevbrin V."/>
        </authorList>
    </citation>
    <scope>NUCLEOTIDE SEQUENCE [LARGE SCALE GENOMIC DNA]</scope>
    <source>
        <strain evidence="6 7">Z-7981</strain>
    </source>
</reference>
<evidence type="ECO:0000256" key="1">
    <source>
        <dbReference type="ARBA" id="ARBA00001933"/>
    </source>
</evidence>
<dbReference type="InterPro" id="IPR050571">
    <property type="entry name" value="Class-IV_PLP-Dep_Aminotrnsfr"/>
</dbReference>
<proteinExistence type="inferred from homology"/>
<keyword evidence="6" id="KW-0808">Transferase</keyword>
<accession>A0ABU9VV60</accession>
<evidence type="ECO:0000256" key="4">
    <source>
        <dbReference type="RuleBase" id="RU004106"/>
    </source>
</evidence>
<dbReference type="InterPro" id="IPR001544">
    <property type="entry name" value="Aminotrans_IV"/>
</dbReference>
<dbReference type="Gene3D" id="3.20.10.10">
    <property type="entry name" value="D-amino Acid Aminotransferase, subunit A, domain 2"/>
    <property type="match status" value="1"/>
</dbReference>
<dbReference type="Proteomes" id="UP001407405">
    <property type="component" value="Unassembled WGS sequence"/>
</dbReference>
<evidence type="ECO:0000313" key="7">
    <source>
        <dbReference type="Proteomes" id="UP001407405"/>
    </source>
</evidence>
<evidence type="ECO:0000256" key="2">
    <source>
        <dbReference type="ARBA" id="ARBA00009320"/>
    </source>
</evidence>